<feature type="chain" id="PRO_5016386742" evidence="1">
    <location>
        <begin position="25"/>
        <end position="175"/>
    </location>
</feature>
<reference evidence="2 3" key="1">
    <citation type="journal article" date="2018" name="Mol. Biol. Evol.">
        <title>Broad Genomic Sampling Reveals a Smut Pathogenic Ancestry of the Fungal Clade Ustilaginomycotina.</title>
        <authorList>
            <person name="Kijpornyongpan T."/>
            <person name="Mondo S.J."/>
            <person name="Barry K."/>
            <person name="Sandor L."/>
            <person name="Lee J."/>
            <person name="Lipzen A."/>
            <person name="Pangilinan J."/>
            <person name="LaButti K."/>
            <person name="Hainaut M."/>
            <person name="Henrissat B."/>
            <person name="Grigoriev I.V."/>
            <person name="Spatafora J.W."/>
            <person name="Aime M.C."/>
        </authorList>
    </citation>
    <scope>NUCLEOTIDE SEQUENCE [LARGE SCALE GENOMIC DNA]</scope>
    <source>
        <strain evidence="2 3">MCA 4198</strain>
    </source>
</reference>
<keyword evidence="1" id="KW-0732">Signal</keyword>
<protein>
    <submittedName>
        <fullName evidence="2">Uncharacterized protein</fullName>
    </submittedName>
</protein>
<proteinExistence type="predicted"/>
<accession>A0A316YEK1</accession>
<dbReference type="OrthoDB" id="10386049at2759"/>
<feature type="signal peptide" evidence="1">
    <location>
        <begin position="1"/>
        <end position="24"/>
    </location>
</feature>
<dbReference type="Proteomes" id="UP000245768">
    <property type="component" value="Unassembled WGS sequence"/>
</dbReference>
<keyword evidence="3" id="KW-1185">Reference proteome</keyword>
<organism evidence="2 3">
    <name type="scientific">Acaromyces ingoldii</name>
    <dbReference type="NCBI Taxonomy" id="215250"/>
    <lineage>
        <taxon>Eukaryota</taxon>
        <taxon>Fungi</taxon>
        <taxon>Dikarya</taxon>
        <taxon>Basidiomycota</taxon>
        <taxon>Ustilaginomycotina</taxon>
        <taxon>Exobasidiomycetes</taxon>
        <taxon>Exobasidiales</taxon>
        <taxon>Cryptobasidiaceae</taxon>
        <taxon>Acaromyces</taxon>
    </lineage>
</organism>
<dbReference type="EMBL" id="KZ819639">
    <property type="protein sequence ID" value="PWN88000.1"/>
    <property type="molecule type" value="Genomic_DNA"/>
</dbReference>
<dbReference type="InParanoid" id="A0A316YEK1"/>
<dbReference type="RefSeq" id="XP_025375198.1">
    <property type="nucleotide sequence ID" value="XM_025518303.1"/>
</dbReference>
<sequence>MKLSSVLVAAALAAFAPLATVAQTQTPTFLSNSGLVVAPAANSTLKTDGSVLEIEYNGIAAEGFESTRLEMYLLTVANGYAPAGFGSGIVGYERFGTLAPLANLPPNGYQNDSTEAMRASHTPNAYRYNITLPKNTQAGQIPANLTFLEFYHSPDDQGMVWVSLNYHPVNIDASA</sequence>
<evidence type="ECO:0000313" key="2">
    <source>
        <dbReference type="EMBL" id="PWN88000.1"/>
    </source>
</evidence>
<evidence type="ECO:0000256" key="1">
    <source>
        <dbReference type="SAM" id="SignalP"/>
    </source>
</evidence>
<gene>
    <name evidence="2" type="ORF">FA10DRAFT_181758</name>
</gene>
<dbReference type="AlphaFoldDB" id="A0A316YEK1"/>
<evidence type="ECO:0000313" key="3">
    <source>
        <dbReference type="Proteomes" id="UP000245768"/>
    </source>
</evidence>
<dbReference type="GeneID" id="37040219"/>
<name>A0A316YEK1_9BASI</name>